<keyword evidence="2" id="KW-1185">Reference proteome</keyword>
<evidence type="ECO:0000313" key="1">
    <source>
        <dbReference type="EMBL" id="GGD12975.1"/>
    </source>
</evidence>
<evidence type="ECO:0008006" key="3">
    <source>
        <dbReference type="Google" id="ProtNLM"/>
    </source>
</evidence>
<protein>
    <recommendedName>
        <fullName evidence="3">Sel1 repeat family protein</fullName>
    </recommendedName>
</protein>
<dbReference type="RefSeq" id="WP_188849952.1">
    <property type="nucleotide sequence ID" value="NZ_BMJJ01000003.1"/>
</dbReference>
<proteinExistence type="predicted"/>
<gene>
    <name evidence="1" type="ORF">GCM10011335_14780</name>
</gene>
<accession>A0A916XV36</accession>
<dbReference type="AlphaFoldDB" id="A0A916XV36"/>
<organism evidence="1 2">
    <name type="scientific">Aureimonas glaciei</name>
    <dbReference type="NCBI Taxonomy" id="1776957"/>
    <lineage>
        <taxon>Bacteria</taxon>
        <taxon>Pseudomonadati</taxon>
        <taxon>Pseudomonadota</taxon>
        <taxon>Alphaproteobacteria</taxon>
        <taxon>Hyphomicrobiales</taxon>
        <taxon>Aurantimonadaceae</taxon>
        <taxon>Aureimonas</taxon>
    </lineage>
</organism>
<name>A0A916XV36_9HYPH</name>
<sequence length="90" mass="9727">MARFDFTDHSTGTIGASFTPSADVLFQMGILCASGRDGAVDLVAAHMYLNLADRGGAEDAAYHRQQVAAQMTKLEIAKALRAAREWIAFH</sequence>
<dbReference type="Proteomes" id="UP000613160">
    <property type="component" value="Unassembled WGS sequence"/>
</dbReference>
<evidence type="ECO:0000313" key="2">
    <source>
        <dbReference type="Proteomes" id="UP000613160"/>
    </source>
</evidence>
<comment type="caution">
    <text evidence="1">The sequence shown here is derived from an EMBL/GenBank/DDBJ whole genome shotgun (WGS) entry which is preliminary data.</text>
</comment>
<dbReference type="Gene3D" id="1.25.40.10">
    <property type="entry name" value="Tetratricopeptide repeat domain"/>
    <property type="match status" value="1"/>
</dbReference>
<reference evidence="1" key="2">
    <citation type="submission" date="2020-09" db="EMBL/GenBank/DDBJ databases">
        <authorList>
            <person name="Sun Q."/>
            <person name="Zhou Y."/>
        </authorList>
    </citation>
    <scope>NUCLEOTIDE SEQUENCE</scope>
    <source>
        <strain evidence="1">CGMCC 1.15493</strain>
    </source>
</reference>
<dbReference type="InterPro" id="IPR011990">
    <property type="entry name" value="TPR-like_helical_dom_sf"/>
</dbReference>
<dbReference type="EMBL" id="BMJJ01000003">
    <property type="protein sequence ID" value="GGD12975.1"/>
    <property type="molecule type" value="Genomic_DNA"/>
</dbReference>
<reference evidence="1" key="1">
    <citation type="journal article" date="2014" name="Int. J. Syst. Evol. Microbiol.">
        <title>Complete genome sequence of Corynebacterium casei LMG S-19264T (=DSM 44701T), isolated from a smear-ripened cheese.</title>
        <authorList>
            <consortium name="US DOE Joint Genome Institute (JGI-PGF)"/>
            <person name="Walter F."/>
            <person name="Albersmeier A."/>
            <person name="Kalinowski J."/>
            <person name="Ruckert C."/>
        </authorList>
    </citation>
    <scope>NUCLEOTIDE SEQUENCE</scope>
    <source>
        <strain evidence="1">CGMCC 1.15493</strain>
    </source>
</reference>